<sequence length="429" mass="47200">MGSVGPPLAATQSKKTLPPLHSVLPPLLLGTATFNYQYVSDPHNPEVLPALSIVTRTLELGISAFDTSPYYGPSETILGQALTHPSNAAKYPRDSYFLVTKAGRVGPNEFDYSPEWIRYSVYRSLERLGGGGKGKDSTCSHLDLVYLHDCEFVSPEEVLAAVAELRRLRDEEGLVRYVGISGYPVDTLCDLAARVKSTSPNNEPLDAVLSYGHYTLQNNTLGTPRIHARFEHEAGVDCVLNASMLGMGLLTTRGADAGPMAAWHPSPEGLRKAVRTLVGLAAAADERLEVVAIRWAMDNWAREGASKGGSSPWLLPKGTRAGVNVMGVATVAELEETYRVFRSVIEGYNPDSSGSNEELAQKHDWSLERRDKIQKLVERMWDALGEWKDYSWESPDPGFVNERKPEDRGVVPQDDGIMEKYSKRKQQLG</sequence>
<organism evidence="4 5">
    <name type="scientific">Apiospora saccharicola</name>
    <dbReference type="NCBI Taxonomy" id="335842"/>
    <lineage>
        <taxon>Eukaryota</taxon>
        <taxon>Fungi</taxon>
        <taxon>Dikarya</taxon>
        <taxon>Ascomycota</taxon>
        <taxon>Pezizomycotina</taxon>
        <taxon>Sordariomycetes</taxon>
        <taxon>Xylariomycetidae</taxon>
        <taxon>Amphisphaeriales</taxon>
        <taxon>Apiosporaceae</taxon>
        <taxon>Apiospora</taxon>
    </lineage>
</organism>
<keyword evidence="1" id="KW-0560">Oxidoreductase</keyword>
<proteinExistence type="predicted"/>
<name>A0ABR1UYK8_9PEZI</name>
<dbReference type="SUPFAM" id="SSF51430">
    <property type="entry name" value="NAD(P)-linked oxidoreductase"/>
    <property type="match status" value="1"/>
</dbReference>
<reference evidence="4 5" key="1">
    <citation type="submission" date="2023-01" db="EMBL/GenBank/DDBJ databases">
        <title>Analysis of 21 Apiospora genomes using comparative genomics revels a genus with tremendous synthesis potential of carbohydrate active enzymes and secondary metabolites.</title>
        <authorList>
            <person name="Sorensen T."/>
        </authorList>
    </citation>
    <scope>NUCLEOTIDE SEQUENCE [LARGE SCALE GENOMIC DNA]</scope>
    <source>
        <strain evidence="4 5">CBS 83171</strain>
    </source>
</reference>
<comment type="caution">
    <text evidence="4">The sequence shown here is derived from an EMBL/GenBank/DDBJ whole genome shotgun (WGS) entry which is preliminary data.</text>
</comment>
<accession>A0ABR1UYK8</accession>
<protein>
    <submittedName>
        <fullName evidence="4">L-galactose dehydrogenase</fullName>
    </submittedName>
</protein>
<feature type="domain" description="NADP-dependent oxidoreductase" evidence="3">
    <location>
        <begin position="27"/>
        <end position="342"/>
    </location>
</feature>
<evidence type="ECO:0000313" key="4">
    <source>
        <dbReference type="EMBL" id="KAK8063141.1"/>
    </source>
</evidence>
<dbReference type="InterPro" id="IPR020471">
    <property type="entry name" value="AKR"/>
</dbReference>
<evidence type="ECO:0000313" key="5">
    <source>
        <dbReference type="Proteomes" id="UP001446871"/>
    </source>
</evidence>
<dbReference type="InterPro" id="IPR036812">
    <property type="entry name" value="NAD(P)_OxRdtase_dom_sf"/>
</dbReference>
<dbReference type="PANTHER" id="PTHR42686">
    <property type="entry name" value="GH17980P-RELATED"/>
    <property type="match status" value="1"/>
</dbReference>
<dbReference type="PANTHER" id="PTHR42686:SF1">
    <property type="entry name" value="GH17980P-RELATED"/>
    <property type="match status" value="1"/>
</dbReference>
<evidence type="ECO:0000259" key="3">
    <source>
        <dbReference type="Pfam" id="PF00248"/>
    </source>
</evidence>
<evidence type="ECO:0000256" key="1">
    <source>
        <dbReference type="ARBA" id="ARBA00023002"/>
    </source>
</evidence>
<evidence type="ECO:0000256" key="2">
    <source>
        <dbReference type="SAM" id="MobiDB-lite"/>
    </source>
</evidence>
<dbReference type="EMBL" id="JAQQWM010000005">
    <property type="protein sequence ID" value="KAK8063141.1"/>
    <property type="molecule type" value="Genomic_DNA"/>
</dbReference>
<dbReference type="Pfam" id="PF00248">
    <property type="entry name" value="Aldo_ket_red"/>
    <property type="match status" value="1"/>
</dbReference>
<dbReference type="Gene3D" id="3.20.20.100">
    <property type="entry name" value="NADP-dependent oxidoreductase domain"/>
    <property type="match status" value="1"/>
</dbReference>
<gene>
    <name evidence="4" type="ORF">PG996_007793</name>
</gene>
<dbReference type="InterPro" id="IPR023210">
    <property type="entry name" value="NADP_OxRdtase_dom"/>
</dbReference>
<keyword evidence="5" id="KW-1185">Reference proteome</keyword>
<feature type="region of interest" description="Disordered" evidence="2">
    <location>
        <begin position="389"/>
        <end position="429"/>
    </location>
</feature>
<dbReference type="Proteomes" id="UP001446871">
    <property type="component" value="Unassembled WGS sequence"/>
</dbReference>